<dbReference type="AlphaFoldDB" id="A0AB34IUP8"/>
<dbReference type="EMBL" id="JBGBPQ010000019">
    <property type="protein sequence ID" value="KAL1504968.1"/>
    <property type="molecule type" value="Genomic_DNA"/>
</dbReference>
<protein>
    <submittedName>
        <fullName evidence="2">Uncharacterized protein</fullName>
    </submittedName>
</protein>
<gene>
    <name evidence="2" type="ORF">AB1Y20_008735</name>
</gene>
<accession>A0AB34IUP8</accession>
<feature type="region of interest" description="Disordered" evidence="1">
    <location>
        <begin position="62"/>
        <end position="101"/>
    </location>
</feature>
<comment type="caution">
    <text evidence="2">The sequence shown here is derived from an EMBL/GenBank/DDBJ whole genome shotgun (WGS) entry which is preliminary data.</text>
</comment>
<organism evidence="2 3">
    <name type="scientific">Prymnesium parvum</name>
    <name type="common">Toxic golden alga</name>
    <dbReference type="NCBI Taxonomy" id="97485"/>
    <lineage>
        <taxon>Eukaryota</taxon>
        <taxon>Haptista</taxon>
        <taxon>Haptophyta</taxon>
        <taxon>Prymnesiophyceae</taxon>
        <taxon>Prymnesiales</taxon>
        <taxon>Prymnesiaceae</taxon>
        <taxon>Prymnesium</taxon>
    </lineage>
</organism>
<evidence type="ECO:0000313" key="3">
    <source>
        <dbReference type="Proteomes" id="UP001515480"/>
    </source>
</evidence>
<reference evidence="2 3" key="1">
    <citation type="journal article" date="2024" name="Science">
        <title>Giant polyketide synthase enzymes in the biosynthesis of giant marine polyether toxins.</title>
        <authorList>
            <person name="Fallon T.R."/>
            <person name="Shende V.V."/>
            <person name="Wierzbicki I.H."/>
            <person name="Pendleton A.L."/>
            <person name="Watervoot N.F."/>
            <person name="Auber R.P."/>
            <person name="Gonzalez D.J."/>
            <person name="Wisecaver J.H."/>
            <person name="Moore B.S."/>
        </authorList>
    </citation>
    <scope>NUCLEOTIDE SEQUENCE [LARGE SCALE GENOMIC DNA]</scope>
    <source>
        <strain evidence="2 3">12B1</strain>
    </source>
</reference>
<proteinExistence type="predicted"/>
<keyword evidence="3" id="KW-1185">Reference proteome</keyword>
<sequence>MQECAESTACPRGSTRPHPRLALVAELVSTIYHSLALTQTGGRHRLPFLFNDEGMRTQSIKAASKQRRLLRASRSTARAMRRGRTQRGAARHPQADGALLTRRGLSGWGNELARSWEDVERTTGAAAGVK</sequence>
<evidence type="ECO:0000313" key="2">
    <source>
        <dbReference type="EMBL" id="KAL1504968.1"/>
    </source>
</evidence>
<dbReference type="Proteomes" id="UP001515480">
    <property type="component" value="Unassembled WGS sequence"/>
</dbReference>
<evidence type="ECO:0000256" key="1">
    <source>
        <dbReference type="SAM" id="MobiDB-lite"/>
    </source>
</evidence>
<name>A0AB34IUP8_PRYPA</name>